<dbReference type="GO" id="GO:0016874">
    <property type="term" value="F:ligase activity"/>
    <property type="evidence" value="ECO:0007669"/>
    <property type="project" value="UniProtKB-KW"/>
</dbReference>
<protein>
    <submittedName>
        <fullName evidence="7">Ubiquitin ligase (Cullin) of SCF</fullName>
    </submittedName>
</protein>
<gene>
    <name evidence="7" type="primary">CDC53_2</name>
    <name evidence="7" type="ORF">LPJ53_004193</name>
</gene>
<keyword evidence="7" id="KW-0436">Ligase</keyword>
<keyword evidence="8" id="KW-1185">Reference proteome</keyword>
<reference evidence="7" key="1">
    <citation type="submission" date="2022-07" db="EMBL/GenBank/DDBJ databases">
        <title>Phylogenomic reconstructions and comparative analyses of Kickxellomycotina fungi.</title>
        <authorList>
            <person name="Reynolds N.K."/>
            <person name="Stajich J.E."/>
            <person name="Barry K."/>
            <person name="Grigoriev I.V."/>
            <person name="Crous P."/>
            <person name="Smith M.E."/>
        </authorList>
    </citation>
    <scope>NUCLEOTIDE SEQUENCE</scope>
    <source>
        <strain evidence="7">NBRC 32514</strain>
    </source>
</reference>
<dbReference type="EMBL" id="JANBOJ010000185">
    <property type="protein sequence ID" value="KAJ1721256.1"/>
    <property type="molecule type" value="Genomic_DNA"/>
</dbReference>
<dbReference type="InterPro" id="IPR016159">
    <property type="entry name" value="Cullin_repeat-like_dom_sf"/>
</dbReference>
<dbReference type="InterPro" id="IPR036390">
    <property type="entry name" value="WH_DNA-bd_sf"/>
</dbReference>
<dbReference type="FunFam" id="1.10.10.10:FF:000014">
    <property type="entry name" value="Cullin 1"/>
    <property type="match status" value="1"/>
</dbReference>
<dbReference type="PROSITE" id="PS01256">
    <property type="entry name" value="CULLIN_1"/>
    <property type="match status" value="1"/>
</dbReference>
<dbReference type="InterPro" id="IPR001373">
    <property type="entry name" value="Cullin_N"/>
</dbReference>
<dbReference type="InterPro" id="IPR036317">
    <property type="entry name" value="Cullin_homology_sf"/>
</dbReference>
<dbReference type="PROSITE" id="PS50069">
    <property type="entry name" value="CULLIN_2"/>
    <property type="match status" value="1"/>
</dbReference>
<dbReference type="Pfam" id="PF10557">
    <property type="entry name" value="Cullin_Nedd8"/>
    <property type="match status" value="1"/>
</dbReference>
<dbReference type="InterPro" id="IPR019559">
    <property type="entry name" value="Cullin_neddylation_domain"/>
</dbReference>
<dbReference type="SUPFAM" id="SSF46785">
    <property type="entry name" value="Winged helix' DNA-binding domain"/>
    <property type="match status" value="1"/>
</dbReference>
<organism evidence="7 8">
    <name type="scientific">Coemansia erecta</name>
    <dbReference type="NCBI Taxonomy" id="147472"/>
    <lineage>
        <taxon>Eukaryota</taxon>
        <taxon>Fungi</taxon>
        <taxon>Fungi incertae sedis</taxon>
        <taxon>Zoopagomycota</taxon>
        <taxon>Kickxellomycotina</taxon>
        <taxon>Kickxellomycetes</taxon>
        <taxon>Kickxellales</taxon>
        <taxon>Kickxellaceae</taxon>
        <taxon>Coemansia</taxon>
    </lineage>
</organism>
<accession>A0A9W8CR63</accession>
<dbReference type="AlphaFoldDB" id="A0A9W8CR63"/>
<dbReference type="GO" id="GO:0006511">
    <property type="term" value="P:ubiquitin-dependent protein catabolic process"/>
    <property type="evidence" value="ECO:0007669"/>
    <property type="project" value="InterPro"/>
</dbReference>
<dbReference type="Pfam" id="PF26557">
    <property type="entry name" value="Cullin_AB"/>
    <property type="match status" value="1"/>
</dbReference>
<dbReference type="InterPro" id="IPR045093">
    <property type="entry name" value="Cullin"/>
</dbReference>
<evidence type="ECO:0000259" key="6">
    <source>
        <dbReference type="PROSITE" id="PS50069"/>
    </source>
</evidence>
<dbReference type="SUPFAM" id="SSF74788">
    <property type="entry name" value="Cullin repeat-like"/>
    <property type="match status" value="1"/>
</dbReference>
<comment type="similarity">
    <text evidence="1 4 5">Belongs to the cullin family.</text>
</comment>
<dbReference type="Gene3D" id="3.30.230.130">
    <property type="entry name" value="Cullin, Chain C, Domain 2"/>
    <property type="match status" value="1"/>
</dbReference>
<evidence type="ECO:0000256" key="1">
    <source>
        <dbReference type="ARBA" id="ARBA00006019"/>
    </source>
</evidence>
<dbReference type="InterPro" id="IPR059120">
    <property type="entry name" value="Cullin-like_AB"/>
</dbReference>
<dbReference type="GO" id="GO:0031625">
    <property type="term" value="F:ubiquitin protein ligase binding"/>
    <property type="evidence" value="ECO:0007669"/>
    <property type="project" value="InterPro"/>
</dbReference>
<evidence type="ECO:0000256" key="5">
    <source>
        <dbReference type="RuleBase" id="RU003829"/>
    </source>
</evidence>
<dbReference type="InterPro" id="IPR016157">
    <property type="entry name" value="Cullin_CS"/>
</dbReference>
<comment type="caution">
    <text evidence="7">The sequence shown here is derived from an EMBL/GenBank/DDBJ whole genome shotgun (WGS) entry which is preliminary data.</text>
</comment>
<evidence type="ECO:0000256" key="2">
    <source>
        <dbReference type="ARBA" id="ARBA00022499"/>
    </source>
</evidence>
<dbReference type="SMART" id="SM00884">
    <property type="entry name" value="Cullin_Nedd8"/>
    <property type="match status" value="1"/>
</dbReference>
<dbReference type="Gene3D" id="1.10.10.10">
    <property type="entry name" value="Winged helix-like DNA-binding domain superfamily/Winged helix DNA-binding domain"/>
    <property type="match status" value="1"/>
</dbReference>
<dbReference type="InterPro" id="IPR036388">
    <property type="entry name" value="WH-like_DNA-bd_sf"/>
</dbReference>
<dbReference type="SMART" id="SM00182">
    <property type="entry name" value="CULLIN"/>
    <property type="match status" value="1"/>
</dbReference>
<dbReference type="FunFam" id="1.20.1310.10:FF:000001">
    <property type="entry name" value="Cullin 3"/>
    <property type="match status" value="1"/>
</dbReference>
<dbReference type="PANTHER" id="PTHR11932">
    <property type="entry name" value="CULLIN"/>
    <property type="match status" value="1"/>
</dbReference>
<dbReference type="SUPFAM" id="SSF75632">
    <property type="entry name" value="Cullin homology domain"/>
    <property type="match status" value="1"/>
</dbReference>
<dbReference type="GO" id="GO:0031461">
    <property type="term" value="C:cullin-RING ubiquitin ligase complex"/>
    <property type="evidence" value="ECO:0007669"/>
    <property type="project" value="InterPro"/>
</dbReference>
<dbReference type="Pfam" id="PF00888">
    <property type="entry name" value="Cullin"/>
    <property type="match status" value="1"/>
</dbReference>
<evidence type="ECO:0000256" key="3">
    <source>
        <dbReference type="ARBA" id="ARBA00022843"/>
    </source>
</evidence>
<evidence type="ECO:0000256" key="4">
    <source>
        <dbReference type="PROSITE-ProRule" id="PRU00330"/>
    </source>
</evidence>
<dbReference type="InterPro" id="IPR016158">
    <property type="entry name" value="Cullin_homology"/>
</dbReference>
<dbReference type="OrthoDB" id="27073at2759"/>
<dbReference type="Proteomes" id="UP001149813">
    <property type="component" value="Unassembled WGS sequence"/>
</dbReference>
<evidence type="ECO:0000313" key="8">
    <source>
        <dbReference type="Proteomes" id="UP001149813"/>
    </source>
</evidence>
<keyword evidence="2" id="KW-1017">Isopeptide bond</keyword>
<dbReference type="FunFam" id="1.20.1310.10:FF:000002">
    <property type="entry name" value="cullin-3 isoform X1"/>
    <property type="match status" value="1"/>
</dbReference>
<proteinExistence type="inferred from homology"/>
<feature type="domain" description="Cullin family profile" evidence="6">
    <location>
        <begin position="417"/>
        <end position="674"/>
    </location>
</feature>
<keyword evidence="3" id="KW-0832">Ubl conjugation</keyword>
<name>A0A9W8CR63_9FUNG</name>
<sequence length="798" mass="90300">MASSSSMQNELPPSGDTEKIWVYIKAGLDRILHNPGDNLGNNAYINLYTAVYNYCTSLKSSMGSAYYTANDATHNLQGTAFGKQLYERLNTNIAEYMGEVVARSQAHTGDDLLSFYNQEWTKYGDSAKITHNIFSYLNRHWIQREQEEGANVCDVSTLMYQLWRDQFFMQVRNTLLDSVFSLMTRIRNGQVADINLVKSVADSFISLGNDDTVGASKKMEFYDKVFLQPLIQASSEYYRIESERLLQEGTTIDYIVRVSARLKEEDDRAELFLHESSLKEFKDALNNVLISRQKERFCAEFSPLLEARDKANLKRLYSLMSRTGMGAPLDPLRLVFSDYVKNAGLEAVRQVSGTEEAGGSIINEARLFVTAILGVHDQFAELLHDAFDEDTGFSKSLDNACKEFFNVNQMCPEGGARAPQLLAHYCDTLLKKGSANVRVMGAEGASDEDNLEAQLSQAVSVYRFLKAADVFQKFYSQHLARRLVYDQSVSSHGEEVMISKLKDVSGVDFTSKLQRMFLDMTVGKEMSEEFKERALENNYKLPFDFDMKVLHTVSWPLKSQDSKLVLPPQMASVCDQFTTYYQNKHNGRKLNWLWQYSRAEIKMFFPKATGPAAKSGYIFSVTTFQLAILMMFNAESGPGTGYDTITGPTLTMSQIVQETGLEESAVKGELEVFCKAQVMKSSNGKVNDDSKFVLNADFKSKRMRLNLSAAKKSEQKKDAEDTMNSVMTDRMLTIQAAIVRIMKTRKTLSHRQLVEDTISQIKLFQASVGDIKKAIDVLIDKEYLKRSDENHNVYNYLA</sequence>
<evidence type="ECO:0000313" key="7">
    <source>
        <dbReference type="EMBL" id="KAJ1721256.1"/>
    </source>
</evidence>
<dbReference type="Gene3D" id="1.20.1310.10">
    <property type="entry name" value="Cullin Repeats"/>
    <property type="match status" value="4"/>
</dbReference>